<feature type="compositionally biased region" description="Low complexity" evidence="1">
    <location>
        <begin position="28"/>
        <end position="45"/>
    </location>
</feature>
<gene>
    <name evidence="2" type="ORF">RGR602_CH00949</name>
</gene>
<feature type="region of interest" description="Disordered" evidence="1">
    <location>
        <begin position="98"/>
        <end position="134"/>
    </location>
</feature>
<name>A0A0B4X0L1_9HYPH</name>
<dbReference type="HOGENOM" id="CLU_1894518_0_0_5"/>
<feature type="compositionally biased region" description="Basic residues" evidence="1">
    <location>
        <begin position="46"/>
        <end position="57"/>
    </location>
</feature>
<proteinExistence type="predicted"/>
<sequence>MASQRALRNAAHEAAKRVHAVSTETSRSDAVVSSTASASAAWVRRQPSRRAARHRLKRRHLHHVIRTAAGENPAALSAQLPQQRVDRVAYVHQSGCHHARQRSIAGVAHPDRRAARKTVGKGDEGAGRAQGRAV</sequence>
<dbReference type="KEGG" id="rga:RGR602_CH00949"/>
<keyword evidence="3" id="KW-1185">Reference proteome</keyword>
<dbReference type="Proteomes" id="UP000031368">
    <property type="component" value="Chromosome"/>
</dbReference>
<evidence type="ECO:0000313" key="3">
    <source>
        <dbReference type="Proteomes" id="UP000031368"/>
    </source>
</evidence>
<dbReference type="AlphaFoldDB" id="A0A0B4X0L1"/>
<organism evidence="2 3">
    <name type="scientific">Rhizobium gallicum bv. gallicum R602sp</name>
    <dbReference type="NCBI Taxonomy" id="1041138"/>
    <lineage>
        <taxon>Bacteria</taxon>
        <taxon>Pseudomonadati</taxon>
        <taxon>Pseudomonadota</taxon>
        <taxon>Alphaproteobacteria</taxon>
        <taxon>Hyphomicrobiales</taxon>
        <taxon>Rhizobiaceae</taxon>
        <taxon>Rhizobium/Agrobacterium group</taxon>
        <taxon>Rhizobium</taxon>
    </lineage>
</organism>
<dbReference type="EMBL" id="CP006877">
    <property type="protein sequence ID" value="AJD40310.1"/>
    <property type="molecule type" value="Genomic_DNA"/>
</dbReference>
<reference evidence="2 3" key="1">
    <citation type="submission" date="2013-11" db="EMBL/GenBank/DDBJ databases">
        <title>Complete genome sequence of Rhizobium gallicum bv. gallicum R602.</title>
        <authorList>
            <person name="Bustos P."/>
            <person name="Santamaria R.I."/>
            <person name="Lozano L."/>
            <person name="Acosta J.L."/>
            <person name="Ormeno-Orrillo E."/>
            <person name="Rogel M.A."/>
            <person name="Romero D."/>
            <person name="Cevallos M.A."/>
            <person name="Martinez-Romero E."/>
            <person name="Gonzalez V."/>
        </authorList>
    </citation>
    <scope>NUCLEOTIDE SEQUENCE [LARGE SCALE GENOMIC DNA]</scope>
    <source>
        <strain evidence="2 3">R602</strain>
    </source>
</reference>
<protein>
    <submittedName>
        <fullName evidence="2">Uncharacterized protein</fullName>
    </submittedName>
</protein>
<evidence type="ECO:0000313" key="2">
    <source>
        <dbReference type="EMBL" id="AJD40310.1"/>
    </source>
</evidence>
<evidence type="ECO:0000256" key="1">
    <source>
        <dbReference type="SAM" id="MobiDB-lite"/>
    </source>
</evidence>
<accession>A0A0B4X0L1</accession>
<feature type="region of interest" description="Disordered" evidence="1">
    <location>
        <begin position="1"/>
        <end position="57"/>
    </location>
</feature>